<evidence type="ECO:0008006" key="4">
    <source>
        <dbReference type="Google" id="ProtNLM"/>
    </source>
</evidence>
<keyword evidence="1" id="KW-0732">Signal</keyword>
<name>A0ABY8SLQ1_9GAMM</name>
<keyword evidence="3" id="KW-1185">Reference proteome</keyword>
<reference evidence="2 3" key="1">
    <citation type="submission" date="2022-03" db="EMBL/GenBank/DDBJ databases">
        <title>Survey of Intraspecific Variation of Edwardsiella anguillarum Isolates from Non-Anguillid Fish Host Originating from Varied Geographic Locations.</title>
        <authorList>
            <person name="Armwood A.R."/>
            <person name="Woodyard E."/>
            <person name="Waldbieser G.C."/>
            <person name="Camus A.C."/>
            <person name="Divya D."/>
            <person name="Tekedar H."/>
            <person name="Soto E."/>
            <person name="Stein C."/>
            <person name="Ucko M."/>
            <person name="Ware C."/>
            <person name="Griffin M.J."/>
        </authorList>
    </citation>
    <scope>NUCLEOTIDE SEQUENCE [LARGE SCALE GENOMIC DNA]</scope>
    <source>
        <strain evidence="2 3">R18-35-2</strain>
        <plasmid evidence="2 3">unnamed7</plasmid>
    </source>
</reference>
<feature type="signal peptide" evidence="1">
    <location>
        <begin position="1"/>
        <end position="18"/>
    </location>
</feature>
<dbReference type="Proteomes" id="UP001238370">
    <property type="component" value="Plasmid unnamed7"/>
</dbReference>
<evidence type="ECO:0000256" key="1">
    <source>
        <dbReference type="SAM" id="SignalP"/>
    </source>
</evidence>
<evidence type="ECO:0000313" key="3">
    <source>
        <dbReference type="Proteomes" id="UP001238370"/>
    </source>
</evidence>
<accession>A0ABY8SLQ1</accession>
<evidence type="ECO:0000313" key="2">
    <source>
        <dbReference type="EMBL" id="WHP85872.1"/>
    </source>
</evidence>
<organism evidence="2 3">
    <name type="scientific">Edwardsiella anguillarum</name>
    <dbReference type="NCBI Taxonomy" id="1821960"/>
    <lineage>
        <taxon>Bacteria</taxon>
        <taxon>Pseudomonadati</taxon>
        <taxon>Pseudomonadota</taxon>
        <taxon>Gammaproteobacteria</taxon>
        <taxon>Enterobacterales</taxon>
        <taxon>Hafniaceae</taxon>
        <taxon>Edwardsiella</taxon>
    </lineage>
</organism>
<protein>
    <recommendedName>
        <fullName evidence="4">C-type lysozyme inhibitor domain-containing protein</fullName>
    </recommendedName>
</protein>
<sequence>MKKVLLLLSFFLSTNALAQTFNYQCDGHTLKIVLSPNAAFLDGKAFRYKSGETDGEITKMTFFGPSGEVLKFLVNPVTNLYRIGITSGGGFEEKNCTEIGDASN</sequence>
<dbReference type="EMBL" id="CP094303">
    <property type="protein sequence ID" value="WHP85872.1"/>
    <property type="molecule type" value="Genomic_DNA"/>
</dbReference>
<keyword evidence="2" id="KW-0614">Plasmid</keyword>
<proteinExistence type="predicted"/>
<dbReference type="RefSeq" id="WP_283292354.1">
    <property type="nucleotide sequence ID" value="NZ_CP094303.1"/>
</dbReference>
<geneLocation type="plasmid" evidence="2 3">
    <name>unnamed7</name>
</geneLocation>
<feature type="chain" id="PRO_5046290298" description="C-type lysozyme inhibitor domain-containing protein" evidence="1">
    <location>
        <begin position="19"/>
        <end position="104"/>
    </location>
</feature>
<gene>
    <name evidence="2" type="ORF">MQ095_20140</name>
</gene>